<feature type="region of interest" description="Disordered" evidence="1">
    <location>
        <begin position="409"/>
        <end position="441"/>
    </location>
</feature>
<feature type="region of interest" description="Disordered" evidence="1">
    <location>
        <begin position="732"/>
        <end position="755"/>
    </location>
</feature>
<feature type="region of interest" description="Disordered" evidence="1">
    <location>
        <begin position="334"/>
        <end position="394"/>
    </location>
</feature>
<feature type="compositionally biased region" description="Acidic residues" evidence="1">
    <location>
        <begin position="338"/>
        <end position="363"/>
    </location>
</feature>
<organism evidence="2 3">
    <name type="scientific">Danaus plexippus plexippus</name>
    <dbReference type="NCBI Taxonomy" id="278856"/>
    <lineage>
        <taxon>Eukaryota</taxon>
        <taxon>Metazoa</taxon>
        <taxon>Ecdysozoa</taxon>
        <taxon>Arthropoda</taxon>
        <taxon>Hexapoda</taxon>
        <taxon>Insecta</taxon>
        <taxon>Pterygota</taxon>
        <taxon>Neoptera</taxon>
        <taxon>Endopterygota</taxon>
        <taxon>Lepidoptera</taxon>
        <taxon>Glossata</taxon>
        <taxon>Ditrysia</taxon>
        <taxon>Papilionoidea</taxon>
        <taxon>Nymphalidae</taxon>
        <taxon>Danainae</taxon>
        <taxon>Danaini</taxon>
        <taxon>Danaina</taxon>
        <taxon>Danaus</taxon>
        <taxon>Danaus</taxon>
    </lineage>
</organism>
<feature type="region of interest" description="Disordered" evidence="1">
    <location>
        <begin position="999"/>
        <end position="1192"/>
    </location>
</feature>
<feature type="compositionally biased region" description="Basic and acidic residues" evidence="1">
    <location>
        <begin position="456"/>
        <end position="465"/>
    </location>
</feature>
<feature type="region of interest" description="Disordered" evidence="1">
    <location>
        <begin position="453"/>
        <end position="580"/>
    </location>
</feature>
<feature type="compositionally biased region" description="Low complexity" evidence="1">
    <location>
        <begin position="886"/>
        <end position="898"/>
    </location>
</feature>
<dbReference type="Proteomes" id="UP000007151">
    <property type="component" value="Unassembled WGS sequence"/>
</dbReference>
<feature type="compositionally biased region" description="Polar residues" evidence="1">
    <location>
        <begin position="905"/>
        <end position="918"/>
    </location>
</feature>
<feature type="compositionally biased region" description="Low complexity" evidence="1">
    <location>
        <begin position="1035"/>
        <end position="1045"/>
    </location>
</feature>
<feature type="compositionally biased region" description="Basic and acidic residues" evidence="1">
    <location>
        <begin position="1024"/>
        <end position="1034"/>
    </location>
</feature>
<dbReference type="EMBL" id="AGBW02008700">
    <property type="protein sequence ID" value="OWR52754.1"/>
    <property type="molecule type" value="Genomic_DNA"/>
</dbReference>
<comment type="caution">
    <text evidence="2">The sequence shown here is derived from an EMBL/GenBank/DDBJ whole genome shotgun (WGS) entry which is preliminary data.</text>
</comment>
<reference evidence="2 3" key="1">
    <citation type="journal article" date="2011" name="Cell">
        <title>The monarch butterfly genome yields insights into long-distance migration.</title>
        <authorList>
            <person name="Zhan S."/>
            <person name="Merlin C."/>
            <person name="Boore J.L."/>
            <person name="Reppert S.M."/>
        </authorList>
    </citation>
    <scope>NUCLEOTIDE SEQUENCE [LARGE SCALE GENOMIC DNA]</scope>
    <source>
        <strain evidence="2">F-2</strain>
    </source>
</reference>
<feature type="compositionally biased region" description="Acidic residues" evidence="1">
    <location>
        <begin position="487"/>
        <end position="514"/>
    </location>
</feature>
<feature type="region of interest" description="Disordered" evidence="1">
    <location>
        <begin position="1"/>
        <end position="26"/>
    </location>
</feature>
<accession>A0A212FG91</accession>
<dbReference type="AlphaFoldDB" id="A0A212FG91"/>
<feature type="region of interest" description="Disordered" evidence="1">
    <location>
        <begin position="89"/>
        <end position="124"/>
    </location>
</feature>
<feature type="compositionally biased region" description="Acidic residues" evidence="1">
    <location>
        <begin position="469"/>
        <end position="479"/>
    </location>
</feature>
<gene>
    <name evidence="2" type="ORF">KGM_207337</name>
</gene>
<feature type="compositionally biased region" description="Low complexity" evidence="1">
    <location>
        <begin position="1056"/>
        <end position="1067"/>
    </location>
</feature>
<feature type="compositionally biased region" description="Basic and acidic residues" evidence="1">
    <location>
        <begin position="545"/>
        <end position="565"/>
    </location>
</feature>
<dbReference type="eggNOG" id="ENOG502RW5P">
    <property type="taxonomic scope" value="Eukaryota"/>
</dbReference>
<feature type="compositionally biased region" description="Polar residues" evidence="1">
    <location>
        <begin position="1096"/>
        <end position="1115"/>
    </location>
</feature>
<feature type="compositionally biased region" description="Polar residues" evidence="1">
    <location>
        <begin position="92"/>
        <end position="124"/>
    </location>
</feature>
<dbReference type="InParanoid" id="A0A212FG91"/>
<evidence type="ECO:0000256" key="1">
    <source>
        <dbReference type="SAM" id="MobiDB-lite"/>
    </source>
</evidence>
<feature type="compositionally biased region" description="Polar residues" evidence="1">
    <location>
        <begin position="741"/>
        <end position="755"/>
    </location>
</feature>
<feature type="region of interest" description="Disordered" evidence="1">
    <location>
        <begin position="686"/>
        <end position="706"/>
    </location>
</feature>
<evidence type="ECO:0000313" key="2">
    <source>
        <dbReference type="EMBL" id="OWR52754.1"/>
    </source>
</evidence>
<keyword evidence="3" id="KW-1185">Reference proteome</keyword>
<sequence length="1209" mass="137608">MNPPSALHGAMSKERKPFTYTPGGLDLSEIKSERMAQRLMRNAMNQGVPEQPAQTLKSPPVMPSNAIPNFNCLPVQVFPTFALPANPKSLLRTRSNPDGPKEQSSNVPKLNADNTSNASIYKSVNNPPTFMINNSMENNKQSSYDIKDKPNEYSFRLPDHEKDASKFLLTNKQLHSDLQYNKVQSTQANNMISVGKNDKHVTTNLLSDEETQNDNKKDVSFTIESNKTMPVMLNISPLQKKADSDDEKKEVRVVKQQTNTKNEVEHNGDTEAEIVIKLPSKKSAAKTETSVDIVKKILPDGTVEEVKTTTTKTTVDGRTEITTKTETKTIPKAVTNSEEFEEEQEEETEEIIQENGEEDENNCEIEQSVEKNKDDNEEELSQISKKQNGHIIVSEEKTEKNMVKKVVVSQLPEQESEEEIEEVEEVEEEEEADAEDVSTEEVVILNKVSTIQSNDCKAEDEKDVINQEDNIEEDIEEQEIESKEEIVENDETVEEEELENKEEQDENQSENQDEEVVHEVENQDIEEKAVSENKVESETDLIQKSQEEGEKDHTQVEENQDEMKQNETSASNEGVGVPDAQVDLSKYEPKIGFLREPSVPLEKVEDVEIKPIGPAQEIFKKSHTEIITTTTGKPIGASTQTEFNRIENIVTVNRTSKILDHAYEQIAQPPTLNTYFTQTTDRVLTSPQPVSKPYQPVFSSEPQSERRHSLLLERLSMERQIPTSDVYHNNYQSTQHHEQSPWLQEPQSEVLSVSNVKPSEITKNQQWYQNTRKEDVISSTLAPTLSTPIPQWNKLETQQFVQPQSQVQPQGQPQYQTLSQPQYATKPEFTPSLTENISHNKFMNYQNNAYTTYAPKPSWVSSTYEPKPTIPQADHYSTIKKESTESYQSSRQQLSSSYVPPPWEQDSSYVSNNTNYYQPSPPAPSYTPNVNPSWKPKPTSKFSKPAPTSYVPPAPNQSFVKPLTTADPPRLPGRKTYYSEYERRYISVPESTYVPVESKFQAQPDPSPQYYYDNNEPAETVEPQWRRELREFTEKTQSTQSETTSVRPPWEEDSKYAAPADYNAPAPTSWTQTLRPRSWRERSSEPEYASSKEWPRSNTLGRGRPQSSYVKSNVDTLPRPPRGVSVDRYNPNSYMSPSEHPPVQSQTMNPIIHPKPHHNPSVPAYQARASAEPREQPAYVQPRIHVDSKAPPVQSRSFKYLQWITGTED</sequence>
<evidence type="ECO:0000313" key="3">
    <source>
        <dbReference type="Proteomes" id="UP000007151"/>
    </source>
</evidence>
<feature type="region of interest" description="Disordered" evidence="1">
    <location>
        <begin position="879"/>
        <end position="971"/>
    </location>
</feature>
<protein>
    <submittedName>
        <fullName evidence="2">Uncharacterized protein</fullName>
    </submittedName>
</protein>
<name>A0A212FG91_DANPL</name>
<feature type="compositionally biased region" description="Acidic residues" evidence="1">
    <location>
        <begin position="414"/>
        <end position="439"/>
    </location>
</feature>
<feature type="compositionally biased region" description="Basic and acidic residues" evidence="1">
    <location>
        <begin position="515"/>
        <end position="537"/>
    </location>
</feature>
<dbReference type="KEGG" id="dpl:KGM_207337"/>
<proteinExistence type="predicted"/>